<dbReference type="GO" id="GO:0016192">
    <property type="term" value="P:vesicle-mediated transport"/>
    <property type="evidence" value="ECO:0007669"/>
    <property type="project" value="InterPro"/>
</dbReference>
<dbReference type="AlphaFoldDB" id="A0A4U5NCC6"/>
<evidence type="ECO:0000313" key="3">
    <source>
        <dbReference type="Proteomes" id="UP000298663"/>
    </source>
</evidence>
<dbReference type="InterPro" id="IPR036045">
    <property type="entry name" value="Sec1-like_sf"/>
</dbReference>
<dbReference type="InterPro" id="IPR027482">
    <property type="entry name" value="Sec1-like_dom2"/>
</dbReference>
<reference evidence="2 3" key="2">
    <citation type="journal article" date="2019" name="G3 (Bethesda)">
        <title>Hybrid Assembly of the Genome of the Entomopathogenic Nematode Steinernema carpocapsae Identifies the X-Chromosome.</title>
        <authorList>
            <person name="Serra L."/>
            <person name="Macchietto M."/>
            <person name="Macias-Munoz A."/>
            <person name="McGill C.J."/>
            <person name="Rodriguez I.M."/>
            <person name="Rodriguez B."/>
            <person name="Murad R."/>
            <person name="Mortazavi A."/>
        </authorList>
    </citation>
    <scope>NUCLEOTIDE SEQUENCE [LARGE SCALE GENOMIC DNA]</scope>
    <source>
        <strain evidence="2 3">ALL</strain>
    </source>
</reference>
<organism evidence="2 3">
    <name type="scientific">Steinernema carpocapsae</name>
    <name type="common">Entomopathogenic nematode</name>
    <dbReference type="NCBI Taxonomy" id="34508"/>
    <lineage>
        <taxon>Eukaryota</taxon>
        <taxon>Metazoa</taxon>
        <taxon>Ecdysozoa</taxon>
        <taxon>Nematoda</taxon>
        <taxon>Chromadorea</taxon>
        <taxon>Rhabditida</taxon>
        <taxon>Tylenchina</taxon>
        <taxon>Panagrolaimomorpha</taxon>
        <taxon>Strongyloidoidea</taxon>
        <taxon>Steinernematidae</taxon>
        <taxon>Steinernema</taxon>
    </lineage>
</organism>
<keyword evidence="3" id="KW-1185">Reference proteome</keyword>
<sequence length="577" mass="66007">MNIVLAMQKYVEEMIRCAGPGMKVLLMDKETISIISCIFAQSDMMQKEVYLFERIDNMAPKDAIKYLKCIVFIRPTPENIQLLCEELRTPRFAHYHIYFSNIISKTDVKALAEADEQESVRDMFEFFVDGIALAPHLMSLEVPNCYEPNFSLSPTVFRRSLNSLLALCLALNKRPYVRYQSSSKDSQRLGEELMKLFTREETLFQERVAISGNDEDTMLLILNRSEDAVSPLLNQWTYEAMVHELKDIVRNRVKIAGEDVMLSAIHDEFYTANMYLPYGEVALNFKELINEYQGKAQTHQKLDSINDMKNFVEQYPQFKKMGGAVSKHMNTLSELSRLIPEWNLFKISELEQTIISNGERSQCFESVLEFLKQPKSCQNHDALRLVMLYVLRFETHSSLPEDLTAFSGLLRQRNIPPRQIAAIQTLKKFGGVERRQNDLFGNQSAMEMTKRFIKGLKGVENILTNHQPYLSQVGDQVARGKLPESAFPFAGSVNNKMSLASTPPENLIVFYVGGATYEESAWAHNFNLQIPQQRARGRDAPRILLVSTHVHNSKSFIEQMANLSPGGPTHIQMDQRA</sequence>
<dbReference type="SUPFAM" id="SSF56815">
    <property type="entry name" value="Sec1/munc18-like (SM) proteins"/>
    <property type="match status" value="1"/>
</dbReference>
<dbReference type="Gene3D" id="3.40.50.1910">
    <property type="match status" value="1"/>
</dbReference>
<proteinExistence type="inferred from homology"/>
<dbReference type="Gene3D" id="3.90.830.10">
    <property type="entry name" value="Syntaxin Binding Protein 1, Chain A, domain 2"/>
    <property type="match status" value="1"/>
</dbReference>
<accession>A0A4U5NCC6</accession>
<comment type="caution">
    <text evidence="2">The sequence shown here is derived from an EMBL/GenBank/DDBJ whole genome shotgun (WGS) entry which is preliminary data.</text>
</comment>
<dbReference type="Pfam" id="PF00995">
    <property type="entry name" value="Sec1"/>
    <property type="match status" value="1"/>
</dbReference>
<dbReference type="Gene3D" id="3.40.50.2060">
    <property type="match status" value="1"/>
</dbReference>
<dbReference type="PANTHER" id="PTHR11679">
    <property type="entry name" value="VESICLE PROTEIN SORTING-ASSOCIATED"/>
    <property type="match status" value="1"/>
</dbReference>
<protein>
    <submittedName>
        <fullName evidence="2">Uncharacterized protein</fullName>
    </submittedName>
</protein>
<evidence type="ECO:0000256" key="1">
    <source>
        <dbReference type="ARBA" id="ARBA00009884"/>
    </source>
</evidence>
<dbReference type="InterPro" id="IPR043127">
    <property type="entry name" value="Sec-1-like_dom3a"/>
</dbReference>
<gene>
    <name evidence="2" type="ORF">L596_014582</name>
</gene>
<dbReference type="InterPro" id="IPR043154">
    <property type="entry name" value="Sec-1-like_dom1"/>
</dbReference>
<dbReference type="Gene3D" id="1.25.40.60">
    <property type="match status" value="1"/>
</dbReference>
<dbReference type="InterPro" id="IPR001619">
    <property type="entry name" value="Sec1-like"/>
</dbReference>
<comment type="similarity">
    <text evidence="1">Belongs to the STXBP/unc-18/SEC1 family.</text>
</comment>
<reference evidence="2 3" key="1">
    <citation type="journal article" date="2015" name="Genome Biol.">
        <title>Comparative genomics of Steinernema reveals deeply conserved gene regulatory networks.</title>
        <authorList>
            <person name="Dillman A.R."/>
            <person name="Macchietto M."/>
            <person name="Porter C.F."/>
            <person name="Rogers A."/>
            <person name="Williams B."/>
            <person name="Antoshechkin I."/>
            <person name="Lee M.M."/>
            <person name="Goodwin Z."/>
            <person name="Lu X."/>
            <person name="Lewis E.E."/>
            <person name="Goodrich-Blair H."/>
            <person name="Stock S.P."/>
            <person name="Adams B.J."/>
            <person name="Sternberg P.W."/>
            <person name="Mortazavi A."/>
        </authorList>
    </citation>
    <scope>NUCLEOTIDE SEQUENCE [LARGE SCALE GENOMIC DNA]</scope>
    <source>
        <strain evidence="2 3">ALL</strain>
    </source>
</reference>
<evidence type="ECO:0000313" key="2">
    <source>
        <dbReference type="EMBL" id="TKR80519.1"/>
    </source>
</evidence>
<dbReference type="STRING" id="34508.A0A4U5NCC6"/>
<name>A0A4U5NCC6_STECR</name>
<dbReference type="Proteomes" id="UP000298663">
    <property type="component" value="Unassembled WGS sequence"/>
</dbReference>
<dbReference type="EMBL" id="AZBU02000004">
    <property type="protein sequence ID" value="TKR80519.1"/>
    <property type="molecule type" value="Genomic_DNA"/>
</dbReference>
<dbReference type="PIRSF" id="PIRSF005715">
    <property type="entry name" value="VPS45_Sec1"/>
    <property type="match status" value="1"/>
</dbReference>
<dbReference type="OrthoDB" id="10266265at2759"/>